<dbReference type="SUPFAM" id="SSF57362">
    <property type="entry name" value="BPTI-like"/>
    <property type="match status" value="1"/>
</dbReference>
<evidence type="ECO:0000313" key="7">
    <source>
        <dbReference type="Proteomes" id="UP000054047"/>
    </source>
</evidence>
<accession>A0A0C2GK67</accession>
<dbReference type="OrthoDB" id="6775666at2759"/>
<keyword evidence="4" id="KW-0732">Signal</keyword>
<dbReference type="InterPro" id="IPR050098">
    <property type="entry name" value="TFPI/VKTCI-like"/>
</dbReference>
<keyword evidence="2" id="KW-0722">Serine protease inhibitor</keyword>
<dbReference type="AlphaFoldDB" id="A0A0C2GK67"/>
<sequence>MRFLLLTLLCVTLCYCRYYGQGGQSKGQQNIDNQQVVQIPTLPPFKKRCTGPAVRPGKVSCLGYFTRYTYKNGRCEEIVYGGCGKTSNNFETREECEETCMGKGSAKYPNSYYRS</sequence>
<evidence type="ECO:0000256" key="3">
    <source>
        <dbReference type="ARBA" id="ARBA00023157"/>
    </source>
</evidence>
<organism evidence="6 7">
    <name type="scientific">Ancylostoma duodenale</name>
    <dbReference type="NCBI Taxonomy" id="51022"/>
    <lineage>
        <taxon>Eukaryota</taxon>
        <taxon>Metazoa</taxon>
        <taxon>Ecdysozoa</taxon>
        <taxon>Nematoda</taxon>
        <taxon>Chromadorea</taxon>
        <taxon>Rhabditida</taxon>
        <taxon>Rhabditina</taxon>
        <taxon>Rhabditomorpha</taxon>
        <taxon>Strongyloidea</taxon>
        <taxon>Ancylostomatidae</taxon>
        <taxon>Ancylostomatinae</taxon>
        <taxon>Ancylostoma</taxon>
    </lineage>
</organism>
<dbReference type="PANTHER" id="PTHR10083">
    <property type="entry name" value="KUNITZ-TYPE PROTEASE INHIBITOR-RELATED"/>
    <property type="match status" value="1"/>
</dbReference>
<evidence type="ECO:0000313" key="6">
    <source>
        <dbReference type="EMBL" id="KIH61625.1"/>
    </source>
</evidence>
<dbReference type="Pfam" id="PF00014">
    <property type="entry name" value="Kunitz_BPTI"/>
    <property type="match status" value="1"/>
</dbReference>
<dbReference type="InterPro" id="IPR002223">
    <property type="entry name" value="Kunitz_BPTI"/>
</dbReference>
<dbReference type="SMART" id="SM00131">
    <property type="entry name" value="KU"/>
    <property type="match status" value="1"/>
</dbReference>
<dbReference type="Proteomes" id="UP000054047">
    <property type="component" value="Unassembled WGS sequence"/>
</dbReference>
<gene>
    <name evidence="6" type="ORF">ANCDUO_08098</name>
</gene>
<protein>
    <submittedName>
        <fullName evidence="6">Kunitz/Bovine pancreatic trypsin inhibitor domain protein</fullName>
    </submittedName>
</protein>
<evidence type="ECO:0000256" key="2">
    <source>
        <dbReference type="ARBA" id="ARBA00022900"/>
    </source>
</evidence>
<name>A0A0C2GK67_9BILA</name>
<dbReference type="CDD" id="cd00109">
    <property type="entry name" value="Kunitz-type"/>
    <property type="match status" value="1"/>
</dbReference>
<evidence type="ECO:0000256" key="1">
    <source>
        <dbReference type="ARBA" id="ARBA00022690"/>
    </source>
</evidence>
<keyword evidence="1" id="KW-0646">Protease inhibitor</keyword>
<dbReference type="PROSITE" id="PS50279">
    <property type="entry name" value="BPTI_KUNITZ_2"/>
    <property type="match status" value="1"/>
</dbReference>
<evidence type="ECO:0000256" key="4">
    <source>
        <dbReference type="SAM" id="SignalP"/>
    </source>
</evidence>
<feature type="chain" id="PRO_5002149191" evidence="4">
    <location>
        <begin position="17"/>
        <end position="115"/>
    </location>
</feature>
<dbReference type="PANTHER" id="PTHR10083:SF374">
    <property type="entry name" value="BPTI_KUNITZ INHIBITOR DOMAIN-CONTAINING PROTEIN"/>
    <property type="match status" value="1"/>
</dbReference>
<evidence type="ECO:0000259" key="5">
    <source>
        <dbReference type="PROSITE" id="PS50279"/>
    </source>
</evidence>
<feature type="domain" description="BPTI/Kunitz inhibitor" evidence="5">
    <location>
        <begin position="49"/>
        <end position="100"/>
    </location>
</feature>
<proteinExistence type="predicted"/>
<dbReference type="EMBL" id="KN729951">
    <property type="protein sequence ID" value="KIH61625.1"/>
    <property type="molecule type" value="Genomic_DNA"/>
</dbReference>
<keyword evidence="3" id="KW-1015">Disulfide bond</keyword>
<dbReference type="Gene3D" id="4.10.410.10">
    <property type="entry name" value="Pancreatic trypsin inhibitor Kunitz domain"/>
    <property type="match status" value="1"/>
</dbReference>
<dbReference type="InterPro" id="IPR036880">
    <property type="entry name" value="Kunitz_BPTI_sf"/>
</dbReference>
<feature type="signal peptide" evidence="4">
    <location>
        <begin position="1"/>
        <end position="16"/>
    </location>
</feature>
<dbReference type="GO" id="GO:0004867">
    <property type="term" value="F:serine-type endopeptidase inhibitor activity"/>
    <property type="evidence" value="ECO:0007669"/>
    <property type="project" value="UniProtKB-KW"/>
</dbReference>
<reference evidence="6 7" key="1">
    <citation type="submission" date="2013-12" db="EMBL/GenBank/DDBJ databases">
        <title>Draft genome of the parsitic nematode Ancylostoma duodenale.</title>
        <authorList>
            <person name="Mitreva M."/>
        </authorList>
    </citation>
    <scope>NUCLEOTIDE SEQUENCE [LARGE SCALE GENOMIC DNA]</scope>
    <source>
        <strain evidence="6 7">Zhejiang</strain>
    </source>
</reference>
<keyword evidence="7" id="KW-1185">Reference proteome</keyword>